<feature type="domain" description="Glycosyl transferase family 1" evidence="3">
    <location>
        <begin position="226"/>
        <end position="386"/>
    </location>
</feature>
<evidence type="ECO:0000256" key="1">
    <source>
        <dbReference type="ARBA" id="ARBA00022679"/>
    </source>
</evidence>
<sequence>MPHSFPHRPAILTPAQTPTRPRRKIAIVSTYPPRACGIATFTADLRHGLSAAAPDLEVVVVAVDRDRQAYGPEVHAVIDQDDPEDYPAAARRLAAEGVAAVLIQHEFGIFGGPDGAWILDFAAALTAVGIPYLTTLHTVVSQPTPGQARVLRQLCGGAAAVTVFTPTAHRLAVTAGIAAPGRIHVIGHGAPDILYPAARRTGRNPRPEVAAALAGLQGATVASTFGLISPNKGLETAITAVARLAAELPDLRYLIAGATHPEVARHHGQDYRHTLTALADDLGVADRIVLLDHFLTDTEIAAVLQASTVFLTPYRSVEQVSSGALTFALAAGVPAVSTDYHYARDMLADGAGITVPPGDDDAFTSALRTMLTEPGRLAAATAAARRTGDRLRWTTIAASLADVVHTTTGRPAAPTHARQPRPTAVLRTA</sequence>
<feature type="region of interest" description="Disordered" evidence="2">
    <location>
        <begin position="407"/>
        <end position="429"/>
    </location>
</feature>
<evidence type="ECO:0000256" key="2">
    <source>
        <dbReference type="SAM" id="MobiDB-lite"/>
    </source>
</evidence>
<gene>
    <name evidence="4" type="ORF">GCM10009838_22950</name>
</gene>
<evidence type="ECO:0000313" key="4">
    <source>
        <dbReference type="EMBL" id="GAA1964948.1"/>
    </source>
</evidence>
<dbReference type="Gene3D" id="3.40.50.2000">
    <property type="entry name" value="Glycogen Phosphorylase B"/>
    <property type="match status" value="2"/>
</dbReference>
<evidence type="ECO:0000313" key="5">
    <source>
        <dbReference type="Proteomes" id="UP001499854"/>
    </source>
</evidence>
<dbReference type="RefSeq" id="WP_344656943.1">
    <property type="nucleotide sequence ID" value="NZ_BAAAQM010000010.1"/>
</dbReference>
<dbReference type="Pfam" id="PF00534">
    <property type="entry name" value="Glycos_transf_1"/>
    <property type="match status" value="1"/>
</dbReference>
<dbReference type="SUPFAM" id="SSF53756">
    <property type="entry name" value="UDP-Glycosyltransferase/glycogen phosphorylase"/>
    <property type="match status" value="1"/>
</dbReference>
<dbReference type="PANTHER" id="PTHR12526:SF572">
    <property type="entry name" value="BLL5144 PROTEIN"/>
    <property type="match status" value="1"/>
</dbReference>
<organism evidence="4 5">
    <name type="scientific">Catenulispora subtropica</name>
    <dbReference type="NCBI Taxonomy" id="450798"/>
    <lineage>
        <taxon>Bacteria</taxon>
        <taxon>Bacillati</taxon>
        <taxon>Actinomycetota</taxon>
        <taxon>Actinomycetes</taxon>
        <taxon>Catenulisporales</taxon>
        <taxon>Catenulisporaceae</taxon>
        <taxon>Catenulispora</taxon>
    </lineage>
</organism>
<dbReference type="Proteomes" id="UP001499854">
    <property type="component" value="Unassembled WGS sequence"/>
</dbReference>
<dbReference type="PANTHER" id="PTHR12526">
    <property type="entry name" value="GLYCOSYLTRANSFERASE"/>
    <property type="match status" value="1"/>
</dbReference>
<keyword evidence="1" id="KW-0808">Transferase</keyword>
<accession>A0ABN2R7M4</accession>
<protein>
    <recommendedName>
        <fullName evidence="3">Glycosyl transferase family 1 domain-containing protein</fullName>
    </recommendedName>
</protein>
<keyword evidence="5" id="KW-1185">Reference proteome</keyword>
<comment type="caution">
    <text evidence="4">The sequence shown here is derived from an EMBL/GenBank/DDBJ whole genome shotgun (WGS) entry which is preliminary data.</text>
</comment>
<name>A0ABN2R7M4_9ACTN</name>
<proteinExistence type="predicted"/>
<dbReference type="EMBL" id="BAAAQM010000010">
    <property type="protein sequence ID" value="GAA1964948.1"/>
    <property type="molecule type" value="Genomic_DNA"/>
</dbReference>
<reference evidence="4 5" key="1">
    <citation type="journal article" date="2019" name="Int. J. Syst. Evol. Microbiol.">
        <title>The Global Catalogue of Microorganisms (GCM) 10K type strain sequencing project: providing services to taxonomists for standard genome sequencing and annotation.</title>
        <authorList>
            <consortium name="The Broad Institute Genomics Platform"/>
            <consortium name="The Broad Institute Genome Sequencing Center for Infectious Disease"/>
            <person name="Wu L."/>
            <person name="Ma J."/>
        </authorList>
    </citation>
    <scope>NUCLEOTIDE SEQUENCE [LARGE SCALE GENOMIC DNA]</scope>
    <source>
        <strain evidence="4 5">JCM 16013</strain>
    </source>
</reference>
<evidence type="ECO:0000259" key="3">
    <source>
        <dbReference type="Pfam" id="PF00534"/>
    </source>
</evidence>
<dbReference type="InterPro" id="IPR001296">
    <property type="entry name" value="Glyco_trans_1"/>
</dbReference>